<protein>
    <recommendedName>
        <fullName evidence="3">Spo0E like sporulation regulatory protein</fullName>
    </recommendedName>
</protein>
<accession>A0A0E4H733</accession>
<sequence length="85" mass="9907">MREEECLKQILEQARQDLNNLQYQYDLDHPAVLHQSMVLDELINQYTRSSITQVKKRSGAAINRLASEELWPTRSQLYRTANSAS</sequence>
<dbReference type="InterPro" id="IPR036638">
    <property type="entry name" value="HLH_DNA-bd_sf"/>
</dbReference>
<dbReference type="Pfam" id="PF09388">
    <property type="entry name" value="SpoOE-like"/>
    <property type="match status" value="1"/>
</dbReference>
<evidence type="ECO:0008006" key="3">
    <source>
        <dbReference type="Google" id="ProtNLM"/>
    </source>
</evidence>
<dbReference type="PATRIC" id="fig|1073571.4.peg.826"/>
<dbReference type="InterPro" id="IPR018540">
    <property type="entry name" value="Spo0E-like"/>
</dbReference>
<organism evidence="1 2">
    <name type="scientific">Paenibacillus riograndensis SBR5</name>
    <dbReference type="NCBI Taxonomy" id="1073571"/>
    <lineage>
        <taxon>Bacteria</taxon>
        <taxon>Bacillati</taxon>
        <taxon>Bacillota</taxon>
        <taxon>Bacilli</taxon>
        <taxon>Bacillales</taxon>
        <taxon>Paenibacillaceae</taxon>
        <taxon>Paenibacillus</taxon>
        <taxon>Paenibacillus sonchi group</taxon>
    </lineage>
</organism>
<dbReference type="RefSeq" id="WP_020430599.1">
    <property type="nucleotide sequence ID" value="NZ_AGBD01001083.1"/>
</dbReference>
<dbReference type="EMBL" id="LN831776">
    <property type="protein sequence ID" value="CQR52382.1"/>
    <property type="molecule type" value="Genomic_DNA"/>
</dbReference>
<evidence type="ECO:0000313" key="1">
    <source>
        <dbReference type="EMBL" id="CQR52382.1"/>
    </source>
</evidence>
<reference evidence="2" key="1">
    <citation type="submission" date="2015-03" db="EMBL/GenBank/DDBJ databases">
        <authorList>
            <person name="Wibberg D."/>
        </authorList>
    </citation>
    <scope>NUCLEOTIDE SEQUENCE [LARGE SCALE GENOMIC DNA]</scope>
</reference>
<dbReference type="InterPro" id="IPR037208">
    <property type="entry name" value="Spo0E-like_sf"/>
</dbReference>
<proteinExistence type="predicted"/>
<dbReference type="KEGG" id="pri:PRIO_0795"/>
<dbReference type="HOGENOM" id="CLU_2509597_0_0_9"/>
<dbReference type="GO" id="GO:0043937">
    <property type="term" value="P:regulation of sporulation"/>
    <property type="evidence" value="ECO:0007669"/>
    <property type="project" value="InterPro"/>
</dbReference>
<dbReference type="Proteomes" id="UP000033163">
    <property type="component" value="Chromosome I"/>
</dbReference>
<evidence type="ECO:0000313" key="2">
    <source>
        <dbReference type="Proteomes" id="UP000033163"/>
    </source>
</evidence>
<dbReference type="Gene3D" id="4.10.280.10">
    <property type="entry name" value="Helix-loop-helix DNA-binding domain"/>
    <property type="match status" value="1"/>
</dbReference>
<gene>
    <name evidence="1" type="ORF">PRIO_0795</name>
</gene>
<dbReference type="AlphaFoldDB" id="A0A0E4H733"/>
<dbReference type="SUPFAM" id="SSF140500">
    <property type="entry name" value="BAS1536-like"/>
    <property type="match status" value="1"/>
</dbReference>
<dbReference type="GO" id="GO:0046983">
    <property type="term" value="F:protein dimerization activity"/>
    <property type="evidence" value="ECO:0007669"/>
    <property type="project" value="InterPro"/>
</dbReference>
<name>A0A0E4H733_9BACL</name>